<dbReference type="GO" id="GO:0006952">
    <property type="term" value="P:defense response"/>
    <property type="evidence" value="ECO:0007669"/>
    <property type="project" value="UniProtKB-KW"/>
</dbReference>
<dbReference type="EMBL" id="JAUUTY010000465">
    <property type="protein sequence ID" value="KAK1601315.1"/>
    <property type="molecule type" value="Genomic_DNA"/>
</dbReference>
<dbReference type="Pfam" id="PF18052">
    <property type="entry name" value="Rx_N"/>
    <property type="match status" value="1"/>
</dbReference>
<comment type="similarity">
    <text evidence="1">Belongs to the disease resistance NB-LRR family.</text>
</comment>
<proteinExistence type="inferred from homology"/>
<keyword evidence="5" id="KW-0611">Plant defense</keyword>
<protein>
    <recommendedName>
        <fullName evidence="6">Disease resistance N-terminal domain-containing protein</fullName>
    </recommendedName>
</protein>
<sequence>MEIFLPAVLGELATRSVSFVINKYSKLPVQAMEINLERILLRAQVIVEEAEGRHITNQGMLRQLRMLRDAMYQGFYVLDTLQYRAFQEDGAGDNKDVVYGGVKPQGAFKALAWKSPLPPYRCYINIYEIQQLQTRLVKKRRSE</sequence>
<organism evidence="7 8">
    <name type="scientific">Lolium multiflorum</name>
    <name type="common">Italian ryegrass</name>
    <name type="synonym">Lolium perenne subsp. multiflorum</name>
    <dbReference type="NCBI Taxonomy" id="4521"/>
    <lineage>
        <taxon>Eukaryota</taxon>
        <taxon>Viridiplantae</taxon>
        <taxon>Streptophyta</taxon>
        <taxon>Embryophyta</taxon>
        <taxon>Tracheophyta</taxon>
        <taxon>Spermatophyta</taxon>
        <taxon>Magnoliopsida</taxon>
        <taxon>Liliopsida</taxon>
        <taxon>Poales</taxon>
        <taxon>Poaceae</taxon>
        <taxon>BOP clade</taxon>
        <taxon>Pooideae</taxon>
        <taxon>Poodae</taxon>
        <taxon>Poeae</taxon>
        <taxon>Poeae Chloroplast Group 2 (Poeae type)</taxon>
        <taxon>Loliodinae</taxon>
        <taxon>Loliinae</taxon>
        <taxon>Lolium</taxon>
    </lineage>
</organism>
<dbReference type="AlphaFoldDB" id="A0AAD8QF47"/>
<evidence type="ECO:0000256" key="3">
    <source>
        <dbReference type="ARBA" id="ARBA00022737"/>
    </source>
</evidence>
<feature type="domain" description="Disease resistance N-terminal" evidence="6">
    <location>
        <begin position="35"/>
        <end position="90"/>
    </location>
</feature>
<gene>
    <name evidence="7" type="ORF">QYE76_000120</name>
</gene>
<evidence type="ECO:0000313" key="8">
    <source>
        <dbReference type="Proteomes" id="UP001231189"/>
    </source>
</evidence>
<evidence type="ECO:0000313" key="7">
    <source>
        <dbReference type="EMBL" id="KAK1601315.1"/>
    </source>
</evidence>
<evidence type="ECO:0000256" key="4">
    <source>
        <dbReference type="ARBA" id="ARBA00022741"/>
    </source>
</evidence>
<comment type="caution">
    <text evidence="7">The sequence shown here is derived from an EMBL/GenBank/DDBJ whole genome shotgun (WGS) entry which is preliminary data.</text>
</comment>
<evidence type="ECO:0000256" key="2">
    <source>
        <dbReference type="ARBA" id="ARBA00022614"/>
    </source>
</evidence>
<keyword evidence="3" id="KW-0677">Repeat</keyword>
<name>A0AAD8QF47_LOLMU</name>
<keyword evidence="2" id="KW-0433">Leucine-rich repeat</keyword>
<reference evidence="7" key="1">
    <citation type="submission" date="2023-07" db="EMBL/GenBank/DDBJ databases">
        <title>A chromosome-level genome assembly of Lolium multiflorum.</title>
        <authorList>
            <person name="Chen Y."/>
            <person name="Copetti D."/>
            <person name="Kolliker R."/>
            <person name="Studer B."/>
        </authorList>
    </citation>
    <scope>NUCLEOTIDE SEQUENCE</scope>
    <source>
        <strain evidence="7">02402/16</strain>
        <tissue evidence="7">Leaf</tissue>
    </source>
</reference>
<accession>A0AAD8QF47</accession>
<keyword evidence="8" id="KW-1185">Reference proteome</keyword>
<evidence type="ECO:0000256" key="1">
    <source>
        <dbReference type="ARBA" id="ARBA00008894"/>
    </source>
</evidence>
<dbReference type="PANTHER" id="PTHR33377:SF23">
    <property type="entry name" value="NB-ARC DOMAIN-CONTAINING PROTEIN"/>
    <property type="match status" value="1"/>
</dbReference>
<evidence type="ECO:0000256" key="5">
    <source>
        <dbReference type="ARBA" id="ARBA00022821"/>
    </source>
</evidence>
<dbReference type="PANTHER" id="PTHR33377">
    <property type="entry name" value="OS10G0134700 PROTEIN-RELATED"/>
    <property type="match status" value="1"/>
</dbReference>
<evidence type="ECO:0000259" key="6">
    <source>
        <dbReference type="Pfam" id="PF18052"/>
    </source>
</evidence>
<dbReference type="InterPro" id="IPR041118">
    <property type="entry name" value="Rx_N"/>
</dbReference>
<dbReference type="Proteomes" id="UP001231189">
    <property type="component" value="Unassembled WGS sequence"/>
</dbReference>
<keyword evidence="4" id="KW-0547">Nucleotide-binding</keyword>
<dbReference type="GO" id="GO:0000166">
    <property type="term" value="F:nucleotide binding"/>
    <property type="evidence" value="ECO:0007669"/>
    <property type="project" value="UniProtKB-KW"/>
</dbReference>